<accession>A0A4S2EY57</accession>
<dbReference type="EMBL" id="SRYE01000005">
    <property type="protein sequence ID" value="TGY61436.1"/>
    <property type="molecule type" value="Genomic_DNA"/>
</dbReference>
<proteinExistence type="predicted"/>
<comment type="caution">
    <text evidence="1">The sequence shown here is derived from an EMBL/GenBank/DDBJ whole genome shotgun (WGS) entry which is preliminary data.</text>
</comment>
<dbReference type="InterPro" id="IPR014718">
    <property type="entry name" value="GH-type_carb-bd"/>
</dbReference>
<dbReference type="AlphaFoldDB" id="A0A4S2EY57"/>
<dbReference type="Gene3D" id="2.70.98.10">
    <property type="match status" value="1"/>
</dbReference>
<keyword evidence="2" id="KW-1185">Reference proteome</keyword>
<dbReference type="GO" id="GO:0030246">
    <property type="term" value="F:carbohydrate binding"/>
    <property type="evidence" value="ECO:0007669"/>
    <property type="project" value="InterPro"/>
</dbReference>
<gene>
    <name evidence="1" type="ORF">E5334_08505</name>
</gene>
<dbReference type="PANTHER" id="PTHR11122:SF13">
    <property type="entry name" value="GLUCOSE-6-PHOSPHATE 1-EPIMERASE"/>
    <property type="match status" value="1"/>
</dbReference>
<dbReference type="InterPro" id="IPR011013">
    <property type="entry name" value="Gal_mutarotase_sf_dom"/>
</dbReference>
<protein>
    <submittedName>
        <fullName evidence="1">Aldose 1-epimerase family protein</fullName>
    </submittedName>
</protein>
<dbReference type="CDD" id="cd09024">
    <property type="entry name" value="Aldose_epim_lacX"/>
    <property type="match status" value="1"/>
</dbReference>
<dbReference type="Proteomes" id="UP000310263">
    <property type="component" value="Unassembled WGS sequence"/>
</dbReference>
<dbReference type="Pfam" id="PF01263">
    <property type="entry name" value="Aldose_epim"/>
    <property type="match status" value="1"/>
</dbReference>
<organism evidence="1 2">
    <name type="scientific">Muricaecibacterium torontonense</name>
    <dbReference type="NCBI Taxonomy" id="3032871"/>
    <lineage>
        <taxon>Bacteria</taxon>
        <taxon>Bacillati</taxon>
        <taxon>Actinomycetota</taxon>
        <taxon>Coriobacteriia</taxon>
        <taxon>Coriobacteriales</taxon>
        <taxon>Atopobiaceae</taxon>
        <taxon>Muricaecibacterium</taxon>
    </lineage>
</organism>
<sequence>MAQTVTTISSPKLSAAVSSEGAQLMSLVHDGVEYLWQGDERWWPRRAPVLFPIVGALRNDRCTTAHGEAAMPQHGVARRFTHQIKAVTDKSVTFRLESSEETKELFPYDFVLEMTYEITDEGALLQTFKVINTDSLPLPFQLGGHPAFNVPLDPESGERFEDYQLVFSRPWTYASPQLNDDHLLDWEAEVPVVEGSDTLPLRHDLFAHDALVLTDVPDSCVTLRSAQGDRGITVDFPGFDYCGIWSCGDAPFCAIEPWTGTATGTAEDDELAHKRGVVMLEPGETFERTFTMRPF</sequence>
<dbReference type="GO" id="GO:0016853">
    <property type="term" value="F:isomerase activity"/>
    <property type="evidence" value="ECO:0007669"/>
    <property type="project" value="InterPro"/>
</dbReference>
<dbReference type="SUPFAM" id="SSF74650">
    <property type="entry name" value="Galactose mutarotase-like"/>
    <property type="match status" value="1"/>
</dbReference>
<reference evidence="1 2" key="1">
    <citation type="submission" date="2019-04" db="EMBL/GenBank/DDBJ databases">
        <title>Microbes associate with the intestines of laboratory mice.</title>
        <authorList>
            <person name="Navarre W."/>
            <person name="Wong E."/>
            <person name="Huang K."/>
            <person name="Tropini C."/>
            <person name="Ng K."/>
            <person name="Yu B."/>
        </authorList>
    </citation>
    <scope>NUCLEOTIDE SEQUENCE [LARGE SCALE GENOMIC DNA]</scope>
    <source>
        <strain evidence="1 2">NM07_P-09</strain>
    </source>
</reference>
<dbReference type="GO" id="GO:0005975">
    <property type="term" value="P:carbohydrate metabolic process"/>
    <property type="evidence" value="ECO:0007669"/>
    <property type="project" value="InterPro"/>
</dbReference>
<evidence type="ECO:0000313" key="2">
    <source>
        <dbReference type="Proteomes" id="UP000310263"/>
    </source>
</evidence>
<dbReference type="PANTHER" id="PTHR11122">
    <property type="entry name" value="APOSPORY-ASSOCIATED PROTEIN C-RELATED"/>
    <property type="match status" value="1"/>
</dbReference>
<dbReference type="OrthoDB" id="9795355at2"/>
<dbReference type="InterPro" id="IPR008183">
    <property type="entry name" value="Aldose_1/G6P_1-epimerase"/>
</dbReference>
<evidence type="ECO:0000313" key="1">
    <source>
        <dbReference type="EMBL" id="TGY61436.1"/>
    </source>
</evidence>
<name>A0A4S2EY57_9ACTN</name>
<dbReference type="InterPro" id="IPR037481">
    <property type="entry name" value="LacX"/>
</dbReference>
<dbReference type="RefSeq" id="WP_136013158.1">
    <property type="nucleotide sequence ID" value="NZ_SRYE01000005.1"/>
</dbReference>